<feature type="region of interest" description="Disordered" evidence="4">
    <location>
        <begin position="246"/>
        <end position="273"/>
    </location>
</feature>
<reference evidence="6 7" key="1">
    <citation type="journal article" date="2020" name="ISME J.">
        <title>Uncovering the hidden diversity of litter-decomposition mechanisms in mushroom-forming fungi.</title>
        <authorList>
            <person name="Floudas D."/>
            <person name="Bentzer J."/>
            <person name="Ahren D."/>
            <person name="Johansson T."/>
            <person name="Persson P."/>
            <person name="Tunlid A."/>
        </authorList>
    </citation>
    <scope>NUCLEOTIDE SEQUENCE [LARGE SCALE GENOMIC DNA]</scope>
    <source>
        <strain evidence="6 7">CBS 175.51</strain>
    </source>
</reference>
<dbReference type="InterPro" id="IPR001680">
    <property type="entry name" value="WD40_rpt"/>
</dbReference>
<dbReference type="CDD" id="cd00200">
    <property type="entry name" value="WD40"/>
    <property type="match status" value="1"/>
</dbReference>
<dbReference type="SUPFAM" id="SSF52540">
    <property type="entry name" value="P-loop containing nucleoside triphosphate hydrolases"/>
    <property type="match status" value="1"/>
</dbReference>
<gene>
    <name evidence="6" type="ORF">D9611_002042</name>
</gene>
<keyword evidence="1 3" id="KW-0853">WD repeat</keyword>
<proteinExistence type="predicted"/>
<sequence length="864" mass="94966">MGEPTIVVLGRSDAGKTTFIKAIQNAAGIREAPAAEEEPTLSIVEYEVTLSDGQSVTFVDTPGFDGYQPGGEPAKETEEILQMLEEHLGANGSKPVSHVLVFFNANGMDPTEFKPRAQRAFERLFPNAQVASITTRWDQIEDDDGLPSTAEEAQRKEENLYASGRTSGSLLDYLLDGRQNQGGGVLRFRSGLTNEAYSFPQDIVNKLFAKPESDTTLEEQLAAVTKERDDLAAKYALLLQEKQAWTAGGDSAPGPPDSEPVRDPTRTRRTRRQRLLGTIDKFSGQVLEMANELDREAEGVEDERTNCRAEVEAASAAIKVAEGRLEEAREDVKEAEEERARLKQKQESLTEQERSLTTQLNGLETGRRSGRVLPSVKQRIASELKLTQMVLKDIESWMSTAEEHYQTGRQAVEQATAEIEKWKRVEQEKEKELTERLSPESEQLLKERESFQTLRRTLSSNLDAMRDGLKDHWEGKLGSNIVFLEKLGGHAVDPEMVAGREDWAQTIETFYESQVELTLLQDMSKFHSAVLQRLTAQEDTAQREWKKGVEDIFGPLPIHLPPPPSPLTGHTAEVYLAAFSWDGTKIVSGSADHTVRVWDALTGEGKTVLEGHSAHVMSVAFSPDGKDIVSGSLDKTVRVWDVLGVKVRRVLEGHSGEVRSVDFSADGSRILSGSADKTLRIWEASTAKFQRVLEGHTGAVYSAVFSGDGSRIFSGSDDKSVRVWDALTGEACAVLKGHTGVVVSVASSRDGLHIVSGSCDNTVRVWDVLTGEVLRVLEGHSDAVYAVSFSRVGSWICSGSVDKTLRVWDPSTGEVHSVLTGHSGTVRGVAFSRDGRRIASASWDKSARVWDAPPLTPSARRTLN</sequence>
<feature type="repeat" description="WD" evidence="3">
    <location>
        <begin position="819"/>
        <end position="851"/>
    </location>
</feature>
<dbReference type="PROSITE" id="PS50294">
    <property type="entry name" value="WD_REPEATS_REGION"/>
    <property type="match status" value="7"/>
</dbReference>
<feature type="repeat" description="WD" evidence="3">
    <location>
        <begin position="693"/>
        <end position="734"/>
    </location>
</feature>
<dbReference type="InterPro" id="IPR036322">
    <property type="entry name" value="WD40_repeat_dom_sf"/>
</dbReference>
<feature type="repeat" description="WD" evidence="3">
    <location>
        <begin position="735"/>
        <end position="776"/>
    </location>
</feature>
<dbReference type="SUPFAM" id="SSF50978">
    <property type="entry name" value="WD40 repeat-like"/>
    <property type="match status" value="1"/>
</dbReference>
<dbReference type="Pfam" id="PF00400">
    <property type="entry name" value="WD40"/>
    <property type="match status" value="7"/>
</dbReference>
<dbReference type="PROSITE" id="PS50082">
    <property type="entry name" value="WD_REPEATS_2"/>
    <property type="match status" value="7"/>
</dbReference>
<dbReference type="InterPro" id="IPR027417">
    <property type="entry name" value="P-loop_NTPase"/>
</dbReference>
<evidence type="ECO:0000313" key="7">
    <source>
        <dbReference type="Proteomes" id="UP000541558"/>
    </source>
</evidence>
<dbReference type="CDD" id="cd00882">
    <property type="entry name" value="Ras_like_GTPase"/>
    <property type="match status" value="1"/>
</dbReference>
<name>A0A8H5CIT7_9AGAR</name>
<dbReference type="InterPro" id="IPR015943">
    <property type="entry name" value="WD40/YVTN_repeat-like_dom_sf"/>
</dbReference>
<evidence type="ECO:0000313" key="6">
    <source>
        <dbReference type="EMBL" id="KAF5342529.1"/>
    </source>
</evidence>
<comment type="caution">
    <text evidence="6">The sequence shown here is derived from an EMBL/GenBank/DDBJ whole genome shotgun (WGS) entry which is preliminary data.</text>
</comment>
<dbReference type="Gene3D" id="3.40.50.300">
    <property type="entry name" value="P-loop containing nucleotide triphosphate hydrolases"/>
    <property type="match status" value="1"/>
</dbReference>
<feature type="region of interest" description="Disordered" evidence="4">
    <location>
        <begin position="342"/>
        <end position="365"/>
    </location>
</feature>
<feature type="repeat" description="WD" evidence="3">
    <location>
        <begin position="777"/>
        <end position="818"/>
    </location>
</feature>
<keyword evidence="2" id="KW-0677">Repeat</keyword>
<dbReference type="Pfam" id="PF01926">
    <property type="entry name" value="MMR_HSR1"/>
    <property type="match status" value="1"/>
</dbReference>
<keyword evidence="7" id="KW-1185">Reference proteome</keyword>
<dbReference type="EMBL" id="JAACJK010000001">
    <property type="protein sequence ID" value="KAF5342529.1"/>
    <property type="molecule type" value="Genomic_DNA"/>
</dbReference>
<accession>A0A8H5CIT7</accession>
<dbReference type="SMART" id="SM00320">
    <property type="entry name" value="WD40"/>
    <property type="match status" value="7"/>
</dbReference>
<dbReference type="InterPro" id="IPR006073">
    <property type="entry name" value="GTP-bd"/>
</dbReference>
<dbReference type="InterPro" id="IPR019775">
    <property type="entry name" value="WD40_repeat_CS"/>
</dbReference>
<dbReference type="GO" id="GO:0005525">
    <property type="term" value="F:GTP binding"/>
    <property type="evidence" value="ECO:0007669"/>
    <property type="project" value="InterPro"/>
</dbReference>
<dbReference type="Proteomes" id="UP000541558">
    <property type="component" value="Unassembled WGS sequence"/>
</dbReference>
<protein>
    <recommendedName>
        <fullName evidence="5">G domain-containing protein</fullName>
    </recommendedName>
</protein>
<feature type="domain" description="G" evidence="5">
    <location>
        <begin position="6"/>
        <end position="73"/>
    </location>
</feature>
<evidence type="ECO:0000256" key="2">
    <source>
        <dbReference type="ARBA" id="ARBA00022737"/>
    </source>
</evidence>
<evidence type="ECO:0000259" key="5">
    <source>
        <dbReference type="Pfam" id="PF01926"/>
    </source>
</evidence>
<dbReference type="Gene3D" id="2.130.10.10">
    <property type="entry name" value="YVTN repeat-like/Quinoprotein amine dehydrogenase"/>
    <property type="match status" value="3"/>
</dbReference>
<dbReference type="PROSITE" id="PS00678">
    <property type="entry name" value="WD_REPEATS_1"/>
    <property type="match status" value="3"/>
</dbReference>
<organism evidence="6 7">
    <name type="scientific">Ephemerocybe angulata</name>
    <dbReference type="NCBI Taxonomy" id="980116"/>
    <lineage>
        <taxon>Eukaryota</taxon>
        <taxon>Fungi</taxon>
        <taxon>Dikarya</taxon>
        <taxon>Basidiomycota</taxon>
        <taxon>Agaricomycotina</taxon>
        <taxon>Agaricomycetes</taxon>
        <taxon>Agaricomycetidae</taxon>
        <taxon>Agaricales</taxon>
        <taxon>Agaricineae</taxon>
        <taxon>Psathyrellaceae</taxon>
        <taxon>Ephemerocybe</taxon>
    </lineage>
</organism>
<evidence type="ECO:0000256" key="3">
    <source>
        <dbReference type="PROSITE-ProRule" id="PRU00221"/>
    </source>
</evidence>
<feature type="repeat" description="WD" evidence="3">
    <location>
        <begin position="567"/>
        <end position="608"/>
    </location>
</feature>
<feature type="repeat" description="WD" evidence="3">
    <location>
        <begin position="609"/>
        <end position="642"/>
    </location>
</feature>
<dbReference type="InterPro" id="IPR020472">
    <property type="entry name" value="WD40_PAC1"/>
</dbReference>
<evidence type="ECO:0000256" key="4">
    <source>
        <dbReference type="SAM" id="MobiDB-lite"/>
    </source>
</evidence>
<dbReference type="OrthoDB" id="3100778at2759"/>
<dbReference type="PANTHER" id="PTHR19879:SF9">
    <property type="entry name" value="TRANSCRIPTION INITIATION FACTOR TFIID SUBUNIT 5"/>
    <property type="match status" value="1"/>
</dbReference>
<feature type="repeat" description="WD" evidence="3">
    <location>
        <begin position="651"/>
        <end position="692"/>
    </location>
</feature>
<dbReference type="PRINTS" id="PR00320">
    <property type="entry name" value="GPROTEINBRPT"/>
</dbReference>
<dbReference type="AlphaFoldDB" id="A0A8H5CIT7"/>
<feature type="compositionally biased region" description="Basic and acidic residues" evidence="4">
    <location>
        <begin position="342"/>
        <end position="354"/>
    </location>
</feature>
<dbReference type="PANTHER" id="PTHR19879">
    <property type="entry name" value="TRANSCRIPTION INITIATION FACTOR TFIID"/>
    <property type="match status" value="1"/>
</dbReference>
<evidence type="ECO:0000256" key="1">
    <source>
        <dbReference type="ARBA" id="ARBA00022574"/>
    </source>
</evidence>